<sequence>MRELKIGDQTVRVRATPLALLYYRQEFGSDLFGDLLKMAQSLVGVEAIAAGGGQIDLSRINLAAIDSVGILQLIWAMAKADAFGRQFPSFQEWVASLESFDLFSGDTLTAVFEEAANGFFRSRAAGIKGGVR</sequence>
<reference evidence="2" key="1">
    <citation type="submission" date="2016-06" db="EMBL/GenBank/DDBJ databases">
        <authorList>
            <person name="Nascimento L."/>
            <person name="Pereira R.V."/>
            <person name="Martins L.F."/>
            <person name="Quaggio R.B."/>
            <person name="Silva A.M."/>
            <person name="Setubal J.C."/>
        </authorList>
    </citation>
    <scope>NUCLEOTIDE SEQUENCE [LARGE SCALE GENOMIC DNA]</scope>
</reference>
<gene>
    <name evidence="1" type="ORF">BAA01_09470</name>
</gene>
<dbReference type="EMBL" id="LZRT01000098">
    <property type="protein sequence ID" value="OUM85687.1"/>
    <property type="molecule type" value="Genomic_DNA"/>
</dbReference>
<dbReference type="AlphaFoldDB" id="A0A1Y3PHQ2"/>
<evidence type="ECO:0000313" key="1">
    <source>
        <dbReference type="EMBL" id="OUM85687.1"/>
    </source>
</evidence>
<protein>
    <submittedName>
        <fullName evidence="1">Uncharacterized protein</fullName>
    </submittedName>
</protein>
<organism evidence="1 2">
    <name type="scientific">Bacillus thermozeamaize</name>
    <dbReference type="NCBI Taxonomy" id="230954"/>
    <lineage>
        <taxon>Bacteria</taxon>
        <taxon>Bacillati</taxon>
        <taxon>Bacillota</taxon>
        <taxon>Bacilli</taxon>
        <taxon>Bacillales</taxon>
        <taxon>Bacillaceae</taxon>
        <taxon>Bacillus</taxon>
    </lineage>
</organism>
<accession>A0A1Y3PHQ2</accession>
<dbReference type="Proteomes" id="UP000196475">
    <property type="component" value="Unassembled WGS sequence"/>
</dbReference>
<name>A0A1Y3PHQ2_9BACI</name>
<comment type="caution">
    <text evidence="1">The sequence shown here is derived from an EMBL/GenBank/DDBJ whole genome shotgun (WGS) entry which is preliminary data.</text>
</comment>
<proteinExistence type="predicted"/>
<evidence type="ECO:0000313" key="2">
    <source>
        <dbReference type="Proteomes" id="UP000196475"/>
    </source>
</evidence>